<reference evidence="2" key="1">
    <citation type="journal article" date="2014" name="Int. J. Syst. Evol. Microbiol.">
        <title>Complete genome sequence of Corynebacterium casei LMG S-19264T (=DSM 44701T), isolated from a smear-ripened cheese.</title>
        <authorList>
            <consortium name="US DOE Joint Genome Institute (JGI-PGF)"/>
            <person name="Walter F."/>
            <person name="Albersmeier A."/>
            <person name="Kalinowski J."/>
            <person name="Ruckert C."/>
        </authorList>
    </citation>
    <scope>NUCLEOTIDE SEQUENCE</scope>
    <source>
        <strain evidence="2">JCM 4988</strain>
    </source>
</reference>
<evidence type="ECO:0000313" key="2">
    <source>
        <dbReference type="EMBL" id="GGZ64967.1"/>
    </source>
</evidence>
<evidence type="ECO:0000313" key="3">
    <source>
        <dbReference type="Proteomes" id="UP000630936"/>
    </source>
</evidence>
<dbReference type="AlphaFoldDB" id="A0A918V3G3"/>
<dbReference type="EMBL" id="BMWG01000047">
    <property type="protein sequence ID" value="GGZ64967.1"/>
    <property type="molecule type" value="Genomic_DNA"/>
</dbReference>
<evidence type="ECO:0000256" key="1">
    <source>
        <dbReference type="SAM" id="MobiDB-lite"/>
    </source>
</evidence>
<feature type="region of interest" description="Disordered" evidence="1">
    <location>
        <begin position="1"/>
        <end position="32"/>
    </location>
</feature>
<proteinExistence type="predicted"/>
<comment type="caution">
    <text evidence="2">The sequence shown here is derived from an EMBL/GenBank/DDBJ whole genome shotgun (WGS) entry which is preliminary data.</text>
</comment>
<keyword evidence="3" id="KW-1185">Reference proteome</keyword>
<dbReference type="Proteomes" id="UP000630936">
    <property type="component" value="Unassembled WGS sequence"/>
</dbReference>
<protein>
    <submittedName>
        <fullName evidence="2">Uncharacterized protein</fullName>
    </submittedName>
</protein>
<accession>A0A918V3G3</accession>
<organism evidence="2 3">
    <name type="scientific">Streptomyces inusitatus</name>
    <dbReference type="NCBI Taxonomy" id="68221"/>
    <lineage>
        <taxon>Bacteria</taxon>
        <taxon>Bacillati</taxon>
        <taxon>Actinomycetota</taxon>
        <taxon>Actinomycetes</taxon>
        <taxon>Kitasatosporales</taxon>
        <taxon>Streptomycetaceae</taxon>
        <taxon>Streptomyces</taxon>
    </lineage>
</organism>
<gene>
    <name evidence="2" type="ORF">GCM10010387_67570</name>
</gene>
<sequence>MADGWAHYGSRPWAPGAAGPTGPPTTRPQVAPVEARQEQGVLTARLAGPVAGAAWLVRRITVSTPGATGAVRSYVYVGEPAPGTLVMGTRSGQLDTAVEDPPLYVPDNTPLVIQWQAGPARAIARIEYQEV</sequence>
<reference evidence="2" key="2">
    <citation type="submission" date="2020-09" db="EMBL/GenBank/DDBJ databases">
        <authorList>
            <person name="Sun Q."/>
            <person name="Ohkuma M."/>
        </authorList>
    </citation>
    <scope>NUCLEOTIDE SEQUENCE</scope>
    <source>
        <strain evidence="2">JCM 4988</strain>
    </source>
</reference>
<name>A0A918V3G3_9ACTN</name>